<organism evidence="4 5">
    <name type="scientific">Trichogramma kaykai</name>
    <dbReference type="NCBI Taxonomy" id="54128"/>
    <lineage>
        <taxon>Eukaryota</taxon>
        <taxon>Metazoa</taxon>
        <taxon>Ecdysozoa</taxon>
        <taxon>Arthropoda</taxon>
        <taxon>Hexapoda</taxon>
        <taxon>Insecta</taxon>
        <taxon>Pterygota</taxon>
        <taxon>Neoptera</taxon>
        <taxon>Endopterygota</taxon>
        <taxon>Hymenoptera</taxon>
        <taxon>Apocrita</taxon>
        <taxon>Proctotrupomorpha</taxon>
        <taxon>Chalcidoidea</taxon>
        <taxon>Trichogrammatidae</taxon>
        <taxon>Trichogramma</taxon>
    </lineage>
</organism>
<dbReference type="SMART" id="SM00181">
    <property type="entry name" value="EGF"/>
    <property type="match status" value="1"/>
</dbReference>
<keyword evidence="2" id="KW-0677">Repeat</keyword>
<dbReference type="InterPro" id="IPR000742">
    <property type="entry name" value="EGF"/>
</dbReference>
<reference evidence="4 5" key="1">
    <citation type="journal article" date="2024" name="bioRxiv">
        <title>A reference genome for Trichogramma kaykai: A tiny desert-dwelling parasitoid wasp with competing sex-ratio distorters.</title>
        <authorList>
            <person name="Culotta J."/>
            <person name="Lindsey A.R."/>
        </authorList>
    </citation>
    <scope>NUCLEOTIDE SEQUENCE [LARGE SCALE GENOMIC DNA]</scope>
    <source>
        <strain evidence="4 5">KSX58</strain>
    </source>
</reference>
<dbReference type="AlphaFoldDB" id="A0ABD2VV24"/>
<keyword evidence="1" id="KW-0245">EGF-like domain</keyword>
<dbReference type="SUPFAM" id="SSF63825">
    <property type="entry name" value="YWTD domain"/>
    <property type="match status" value="1"/>
</dbReference>
<evidence type="ECO:0000256" key="2">
    <source>
        <dbReference type="ARBA" id="ARBA00022737"/>
    </source>
</evidence>
<sequence>MQSEIIQSLQNQSEAEFNNSLLLLQEKSLWLLNLETEHHFNWHESNNYISEFYFNFKGKPMWFEDQSKTTHSLTLEYDGLPLPANLKVKAIVDDSATGNSYVIDEKGKHLLVLNEYYQQSAVILSDLENAIDIKIDPLTRLIFILANGAILRCNMDGQSLKTLKSLRKDISDFTLDYNSKKVYSLDKTLIQYSDYDGNIQKIFHKFETFDHVSSLTFQNDKLFWMQQDEFLKSQSLQHIIYCKVNKICQKPSKITVLFHESKIVAYPNTSVITIDNNPCHLQPPVCDHICILVANSTYTCACDQFYQLSDDGKTCKFIEHYLIYLLKFSFHGKFINNSSSCSNDLIPFLPVYFNYEVNQYHDRIVFSKGSKDFEIFISDYKNMYSIDLKNAEQKILFKVPSYTEVLLFTYDSEVERLYILMKDGKYLYCMRTYDKHMMKLSEVQHYSYEHMKASLSTSQSVPYSMVMLTHNKLLLLTFRRNGKITQFNSSTNIFGNSSNVKQNDPIILLQKNPPYLNSRKFNWLTFHYNNVIWGWGTMIDDYYTVESSIILTSVSSNVNNGFIYEENLYVADSHSIWCVQKNSSINANIIFKSTEDIREIKFI</sequence>
<dbReference type="PANTHER" id="PTHR46513">
    <property type="entry name" value="VITELLOGENIN RECEPTOR-LIKE PROTEIN-RELATED-RELATED"/>
    <property type="match status" value="1"/>
</dbReference>
<dbReference type="SUPFAM" id="SSF57196">
    <property type="entry name" value="EGF/Laminin"/>
    <property type="match status" value="1"/>
</dbReference>
<evidence type="ECO:0000313" key="5">
    <source>
        <dbReference type="Proteomes" id="UP001627154"/>
    </source>
</evidence>
<accession>A0ABD2VV24</accession>
<comment type="caution">
    <text evidence="4">The sequence shown here is derived from an EMBL/GenBank/DDBJ whole genome shotgun (WGS) entry which is preliminary data.</text>
</comment>
<dbReference type="Gene3D" id="2.120.10.30">
    <property type="entry name" value="TolB, C-terminal domain"/>
    <property type="match status" value="1"/>
</dbReference>
<dbReference type="EMBL" id="JBJJXI010000173">
    <property type="protein sequence ID" value="KAL3384444.1"/>
    <property type="molecule type" value="Genomic_DNA"/>
</dbReference>
<evidence type="ECO:0000259" key="3">
    <source>
        <dbReference type="SMART" id="SM00181"/>
    </source>
</evidence>
<name>A0ABD2VV24_9HYME</name>
<proteinExistence type="predicted"/>
<keyword evidence="5" id="KW-1185">Reference proteome</keyword>
<feature type="domain" description="EGF-like" evidence="3">
    <location>
        <begin position="278"/>
        <end position="316"/>
    </location>
</feature>
<dbReference type="InterPro" id="IPR011042">
    <property type="entry name" value="6-blade_b-propeller_TolB-like"/>
</dbReference>
<dbReference type="InterPro" id="IPR050778">
    <property type="entry name" value="Cueball_EGF_LRP_Nidogen"/>
</dbReference>
<evidence type="ECO:0000313" key="4">
    <source>
        <dbReference type="EMBL" id="KAL3384444.1"/>
    </source>
</evidence>
<gene>
    <name evidence="4" type="ORF">TKK_019837</name>
</gene>
<protein>
    <recommendedName>
        <fullName evidence="3">EGF-like domain-containing protein</fullName>
    </recommendedName>
</protein>
<dbReference type="Proteomes" id="UP001627154">
    <property type="component" value="Unassembled WGS sequence"/>
</dbReference>
<evidence type="ECO:0000256" key="1">
    <source>
        <dbReference type="ARBA" id="ARBA00022536"/>
    </source>
</evidence>